<dbReference type="Pfam" id="PF00595">
    <property type="entry name" value="PDZ"/>
    <property type="match status" value="2"/>
</dbReference>
<proteinExistence type="predicted"/>
<evidence type="ECO:0000256" key="1">
    <source>
        <dbReference type="SAM" id="MobiDB-lite"/>
    </source>
</evidence>
<dbReference type="EMBL" id="HACA01032988">
    <property type="protein sequence ID" value="CDW50349.1"/>
    <property type="molecule type" value="Transcribed_RNA"/>
</dbReference>
<organism evidence="3">
    <name type="scientific">Lepeophtheirus salmonis</name>
    <name type="common">Salmon louse</name>
    <name type="synonym">Caligus salmonis</name>
    <dbReference type="NCBI Taxonomy" id="72036"/>
    <lineage>
        <taxon>Eukaryota</taxon>
        <taxon>Metazoa</taxon>
        <taxon>Ecdysozoa</taxon>
        <taxon>Arthropoda</taxon>
        <taxon>Crustacea</taxon>
        <taxon>Multicrustacea</taxon>
        <taxon>Hexanauplia</taxon>
        <taxon>Copepoda</taxon>
        <taxon>Siphonostomatoida</taxon>
        <taxon>Caligidae</taxon>
        <taxon>Lepeophtheirus</taxon>
    </lineage>
</organism>
<dbReference type="PANTHER" id="PTHR46900:SF2">
    <property type="entry name" value="TYROSINE-PROTEIN PHOSPHATASE NON-RECEPTOR TYPE 13"/>
    <property type="match status" value="1"/>
</dbReference>
<dbReference type="SUPFAM" id="SSF50156">
    <property type="entry name" value="PDZ domain-like"/>
    <property type="match status" value="2"/>
</dbReference>
<dbReference type="RefSeq" id="XP_071749825.1">
    <property type="nucleotide sequence ID" value="XM_071893724.1"/>
</dbReference>
<feature type="domain" description="PDZ" evidence="2">
    <location>
        <begin position="21"/>
        <end position="100"/>
    </location>
</feature>
<dbReference type="InterPro" id="IPR036034">
    <property type="entry name" value="PDZ_sf"/>
</dbReference>
<dbReference type="PANTHER" id="PTHR46900">
    <property type="entry name" value="TYROSINE-PROTEIN PHOSPHATASE NON-RECEPTOR TYPE 13"/>
    <property type="match status" value="1"/>
</dbReference>
<reference evidence="3" key="1">
    <citation type="submission" date="2014-05" db="EMBL/GenBank/DDBJ databases">
        <authorList>
            <person name="Chronopoulou M."/>
        </authorList>
    </citation>
    <scope>NUCLEOTIDE SEQUENCE</scope>
    <source>
        <tissue evidence="3">Whole organism</tissue>
    </source>
</reference>
<name>A0A0K2VIT8_LEPSM</name>
<dbReference type="Gene3D" id="2.30.42.10">
    <property type="match status" value="2"/>
</dbReference>
<dbReference type="InterPro" id="IPR001478">
    <property type="entry name" value="PDZ"/>
</dbReference>
<dbReference type="InterPro" id="IPR052074">
    <property type="entry name" value="NonRcpt_TyrProt_Phosphatase"/>
</dbReference>
<dbReference type="SMART" id="SM00228">
    <property type="entry name" value="PDZ"/>
    <property type="match status" value="2"/>
</dbReference>
<protein>
    <recommendedName>
        <fullName evidence="2">PDZ domain-containing protein</fullName>
    </recommendedName>
</protein>
<accession>A0A0K2VIT8</accession>
<dbReference type="OrthoDB" id="165498at2759"/>
<sequence length="406" mass="45099">MEMNDKWVLDSSLVHYNETFEVTVHRNGLGLGFSIIEGESGIRIKKIFPLQPAWETGKLRQGDILLKVSGIPVDTLTVRKALDVLRSSPPATVLTICRPFSQTNYNNGGSTTSVMRSYSFTPVNTSSIWEGNPLIIPSPTRCDRHFNNNDEDIHSTIGEFIVTLNKVNGSLGFTLKASEDTTIMRHSIKALVKEPAISNGLLKPGDKLISANNVDCSKFSHSELVQFLRHCPERVVLKLYRDASRSQTPITSPDKPLFENNNILENPLKSHSKMLRYEAMEMVKSLQASRSSLQDSNGSTSSLNRRKVGGESRPYSPKPKYVTALLTPASSLPVIESPDTDSEIIDGNHSLPPMYIAQSMERLQIEEVANDIELSPCNSGSSLVRPDSLDLSRRRQKSYAFHSINN</sequence>
<dbReference type="AlphaFoldDB" id="A0A0K2VIT8"/>
<feature type="compositionally biased region" description="Polar residues" evidence="1">
    <location>
        <begin position="286"/>
        <end position="303"/>
    </location>
</feature>
<evidence type="ECO:0000259" key="2">
    <source>
        <dbReference type="PROSITE" id="PS50106"/>
    </source>
</evidence>
<dbReference type="GeneID" id="121130442"/>
<feature type="region of interest" description="Disordered" evidence="1">
    <location>
        <begin position="286"/>
        <end position="319"/>
    </location>
</feature>
<evidence type="ECO:0000313" key="3">
    <source>
        <dbReference type="EMBL" id="CDW50349.1"/>
    </source>
</evidence>
<feature type="domain" description="PDZ" evidence="2">
    <location>
        <begin position="161"/>
        <end position="243"/>
    </location>
</feature>
<dbReference type="PROSITE" id="PS50106">
    <property type="entry name" value="PDZ"/>
    <property type="match status" value="2"/>
</dbReference>